<reference evidence="3" key="1">
    <citation type="submission" date="2022-01" db="EMBL/GenBank/DDBJ databases">
        <authorList>
            <person name="King R."/>
        </authorList>
    </citation>
    <scope>NUCLEOTIDE SEQUENCE</scope>
</reference>
<dbReference type="AlphaFoldDB" id="A0A9P0MLG3"/>
<evidence type="ECO:0000256" key="1">
    <source>
        <dbReference type="SAM" id="MobiDB-lite"/>
    </source>
</evidence>
<dbReference type="GO" id="GO:0005615">
    <property type="term" value="C:extracellular space"/>
    <property type="evidence" value="ECO:0007669"/>
    <property type="project" value="TreeGrafter"/>
</dbReference>
<dbReference type="Gene3D" id="3.15.10.30">
    <property type="entry name" value="Haemolymph juvenile hormone binding protein"/>
    <property type="match status" value="1"/>
</dbReference>
<name>A0A9P0MLG3_NEZVI</name>
<protein>
    <recommendedName>
        <fullName evidence="5">Neuropeptide</fullName>
    </recommendedName>
</protein>
<keyword evidence="4" id="KW-1185">Reference proteome</keyword>
<proteinExistence type="predicted"/>
<gene>
    <name evidence="3" type="ORF">NEZAVI_LOCUS9583</name>
</gene>
<feature type="region of interest" description="Disordered" evidence="1">
    <location>
        <begin position="123"/>
        <end position="149"/>
    </location>
</feature>
<dbReference type="InterPro" id="IPR010562">
    <property type="entry name" value="Haemolymph_juvenile_hormone-bd"/>
</dbReference>
<evidence type="ECO:0000313" key="4">
    <source>
        <dbReference type="Proteomes" id="UP001152798"/>
    </source>
</evidence>
<dbReference type="PANTHER" id="PTHR11008:SF15">
    <property type="entry name" value="CIRCADIAN CLOCK-CONTROLLED PROTEIN"/>
    <property type="match status" value="1"/>
</dbReference>
<organism evidence="3 4">
    <name type="scientific">Nezara viridula</name>
    <name type="common">Southern green stink bug</name>
    <name type="synonym">Cimex viridulus</name>
    <dbReference type="NCBI Taxonomy" id="85310"/>
    <lineage>
        <taxon>Eukaryota</taxon>
        <taxon>Metazoa</taxon>
        <taxon>Ecdysozoa</taxon>
        <taxon>Arthropoda</taxon>
        <taxon>Hexapoda</taxon>
        <taxon>Insecta</taxon>
        <taxon>Pterygota</taxon>
        <taxon>Neoptera</taxon>
        <taxon>Paraneoptera</taxon>
        <taxon>Hemiptera</taxon>
        <taxon>Heteroptera</taxon>
        <taxon>Panheteroptera</taxon>
        <taxon>Pentatomomorpha</taxon>
        <taxon>Pentatomoidea</taxon>
        <taxon>Pentatomidae</taxon>
        <taxon>Pentatominae</taxon>
        <taxon>Nezara</taxon>
    </lineage>
</organism>
<sequence length="149" mass="16674">MQALSPAFLLVLGVHLAIAQDNLNFNNFVDTFANCKWDSPDFDTCIKGALNTCRTYFKTGVPELSISPFDPFFAKEVVQTRGGSNFNYKLKLINVSEYGWSDSIEQQKQAVAPVQPVLSRKVARRGVRVPGEDDEQEHRQQGSMESDSL</sequence>
<evidence type="ECO:0008006" key="5">
    <source>
        <dbReference type="Google" id="ProtNLM"/>
    </source>
</evidence>
<dbReference type="InterPro" id="IPR038606">
    <property type="entry name" value="To_sf"/>
</dbReference>
<evidence type="ECO:0000313" key="3">
    <source>
        <dbReference type="EMBL" id="CAH1400313.1"/>
    </source>
</evidence>
<dbReference type="Proteomes" id="UP001152798">
    <property type="component" value="Chromosome 4"/>
</dbReference>
<keyword evidence="2" id="KW-0732">Signal</keyword>
<feature type="signal peptide" evidence="2">
    <location>
        <begin position="1"/>
        <end position="19"/>
    </location>
</feature>
<accession>A0A9P0MLG3</accession>
<evidence type="ECO:0000256" key="2">
    <source>
        <dbReference type="SAM" id="SignalP"/>
    </source>
</evidence>
<dbReference type="Pfam" id="PF06585">
    <property type="entry name" value="JHBP"/>
    <property type="match status" value="1"/>
</dbReference>
<dbReference type="EMBL" id="OV725080">
    <property type="protein sequence ID" value="CAH1400313.1"/>
    <property type="molecule type" value="Genomic_DNA"/>
</dbReference>
<dbReference type="OrthoDB" id="8183816at2759"/>
<dbReference type="PANTHER" id="PTHR11008">
    <property type="entry name" value="PROTEIN TAKEOUT-LIKE PROTEIN"/>
    <property type="match status" value="1"/>
</dbReference>
<feature type="chain" id="PRO_5040289395" description="Neuropeptide" evidence="2">
    <location>
        <begin position="20"/>
        <end position="149"/>
    </location>
</feature>